<dbReference type="Proteomes" id="UP000239434">
    <property type="component" value="Unassembled WGS sequence"/>
</dbReference>
<keyword evidence="3" id="KW-1185">Reference proteome</keyword>
<evidence type="ECO:0000313" key="3">
    <source>
        <dbReference type="Proteomes" id="UP000239434"/>
    </source>
</evidence>
<proteinExistence type="predicted"/>
<dbReference type="EMBL" id="PVBR01000014">
    <property type="protein sequence ID" value="PRD42089.1"/>
    <property type="molecule type" value="Genomic_DNA"/>
</dbReference>
<keyword evidence="1" id="KW-0812">Transmembrane</keyword>
<evidence type="ECO:0008006" key="4">
    <source>
        <dbReference type="Google" id="ProtNLM"/>
    </source>
</evidence>
<feature type="transmembrane region" description="Helical" evidence="1">
    <location>
        <begin position="80"/>
        <end position="98"/>
    </location>
</feature>
<keyword evidence="1" id="KW-0472">Membrane</keyword>
<feature type="transmembrane region" description="Helical" evidence="1">
    <location>
        <begin position="53"/>
        <end position="74"/>
    </location>
</feature>
<comment type="caution">
    <text evidence="2">The sequence shown here is derived from an EMBL/GenBank/DDBJ whole genome shotgun (WGS) entry which is preliminary data.</text>
</comment>
<accession>A0A2S9INI0</accession>
<name>A0A2S9INI0_9HYPH</name>
<organism evidence="2 3">
    <name type="scientific">Phyllobacterium phragmitis</name>
    <dbReference type="NCBI Taxonomy" id="2670329"/>
    <lineage>
        <taxon>Bacteria</taxon>
        <taxon>Pseudomonadati</taxon>
        <taxon>Pseudomonadota</taxon>
        <taxon>Alphaproteobacteria</taxon>
        <taxon>Hyphomicrobiales</taxon>
        <taxon>Phyllobacteriaceae</taxon>
        <taxon>Phyllobacterium</taxon>
    </lineage>
</organism>
<sequence length="106" mass="11503">MWSGPLPPPQILEEFNNVVPNGAERIMAAWERETDHRHKMERRELTLVSTDAILGKICAFLFVLGALSACAFAASVGADWVAAIIGGGVIGSVVWAFVRVNRPSKN</sequence>
<evidence type="ECO:0000313" key="2">
    <source>
        <dbReference type="EMBL" id="PRD42089.1"/>
    </source>
</evidence>
<gene>
    <name evidence="2" type="ORF">C5748_18210</name>
</gene>
<keyword evidence="1" id="KW-1133">Transmembrane helix</keyword>
<evidence type="ECO:0000256" key="1">
    <source>
        <dbReference type="SAM" id="Phobius"/>
    </source>
</evidence>
<protein>
    <recommendedName>
        <fullName evidence="4">DUF2335 domain-containing protein</fullName>
    </recommendedName>
</protein>
<dbReference type="Pfam" id="PF10097">
    <property type="entry name" value="DUF2335"/>
    <property type="match status" value="1"/>
</dbReference>
<reference evidence="2 3" key="1">
    <citation type="submission" date="2018-02" db="EMBL/GenBank/DDBJ databases">
        <title>The draft genome of Phyllobacterium sp. 1N-3.</title>
        <authorList>
            <person name="Liu L."/>
            <person name="Li L."/>
            <person name="Zhang X."/>
            <person name="Wang T."/>
            <person name="Liang L."/>
        </authorList>
    </citation>
    <scope>NUCLEOTIDE SEQUENCE [LARGE SCALE GENOMIC DNA]</scope>
    <source>
        <strain evidence="2 3">1N-3</strain>
    </source>
</reference>
<dbReference type="InterPro" id="IPR019284">
    <property type="entry name" value="RP532"/>
</dbReference>
<dbReference type="AlphaFoldDB" id="A0A2S9INI0"/>